<dbReference type="AlphaFoldDB" id="A0A3B0ADG8"/>
<protein>
    <submittedName>
        <fullName evidence="2">Uncharacterized protein</fullName>
    </submittedName>
</protein>
<organism evidence="2 3">
    <name type="scientific">Micromonospora costi</name>
    <dbReference type="NCBI Taxonomy" id="1530042"/>
    <lineage>
        <taxon>Bacteria</taxon>
        <taxon>Bacillati</taxon>
        <taxon>Actinomycetota</taxon>
        <taxon>Actinomycetes</taxon>
        <taxon>Micromonosporales</taxon>
        <taxon>Micromonosporaceae</taxon>
        <taxon>Micromonospora</taxon>
    </lineage>
</organism>
<dbReference type="EMBL" id="RBAN01000001">
    <property type="protein sequence ID" value="RKN58585.1"/>
    <property type="molecule type" value="Genomic_DNA"/>
</dbReference>
<gene>
    <name evidence="2" type="ORF">D7193_08670</name>
</gene>
<evidence type="ECO:0000313" key="3">
    <source>
        <dbReference type="Proteomes" id="UP000279968"/>
    </source>
</evidence>
<comment type="caution">
    <text evidence="2">The sequence shown here is derived from an EMBL/GenBank/DDBJ whole genome shotgun (WGS) entry which is preliminary data.</text>
</comment>
<sequence length="70" mass="7902">MVPGARPCLVPVTRMEAEMTSREQLHDLRQRAHNAGIEGNSKMTESQLKDALKRVDKGMDPQTAKQQTKR</sequence>
<reference evidence="2 3" key="1">
    <citation type="journal article" date="2015" name="Int. J. Syst. Evol. Microbiol.">
        <title>Micromonospora costi sp. nov., isolated from a leaf of Costus speciosus.</title>
        <authorList>
            <person name="Thawai C."/>
        </authorList>
    </citation>
    <scope>NUCLEOTIDE SEQUENCE [LARGE SCALE GENOMIC DNA]</scope>
    <source>
        <strain evidence="2 3">CS1-12</strain>
    </source>
</reference>
<feature type="compositionally biased region" description="Basic and acidic residues" evidence="1">
    <location>
        <begin position="47"/>
        <end position="59"/>
    </location>
</feature>
<keyword evidence="3" id="KW-1185">Reference proteome</keyword>
<name>A0A3B0ADG8_9ACTN</name>
<proteinExistence type="predicted"/>
<evidence type="ECO:0000256" key="1">
    <source>
        <dbReference type="SAM" id="MobiDB-lite"/>
    </source>
</evidence>
<accession>A0A3B0ADG8</accession>
<evidence type="ECO:0000313" key="2">
    <source>
        <dbReference type="EMBL" id="RKN58585.1"/>
    </source>
</evidence>
<feature type="region of interest" description="Disordered" evidence="1">
    <location>
        <begin position="22"/>
        <end position="70"/>
    </location>
</feature>
<dbReference type="Proteomes" id="UP000279968">
    <property type="component" value="Unassembled WGS sequence"/>
</dbReference>